<proteinExistence type="predicted"/>
<feature type="region of interest" description="Disordered" evidence="1">
    <location>
        <begin position="103"/>
        <end position="133"/>
    </location>
</feature>
<evidence type="ECO:0000256" key="1">
    <source>
        <dbReference type="SAM" id="MobiDB-lite"/>
    </source>
</evidence>
<dbReference type="AlphaFoldDB" id="A0A1I8NKP3"/>
<feature type="compositionally biased region" description="Low complexity" evidence="1">
    <location>
        <begin position="107"/>
        <end position="120"/>
    </location>
</feature>
<accession>A0A1I8NKP3</accession>
<dbReference type="VEuPathDB" id="VectorBase:MDOA016720"/>
<dbReference type="VEuPathDB" id="VectorBase:MDOMA2_000070"/>
<feature type="region of interest" description="Disordered" evidence="1">
    <location>
        <begin position="63"/>
        <end position="82"/>
    </location>
</feature>
<organism evidence="2">
    <name type="scientific">Musca domestica</name>
    <name type="common">House fly</name>
    <dbReference type="NCBI Taxonomy" id="7370"/>
    <lineage>
        <taxon>Eukaryota</taxon>
        <taxon>Metazoa</taxon>
        <taxon>Ecdysozoa</taxon>
        <taxon>Arthropoda</taxon>
        <taxon>Hexapoda</taxon>
        <taxon>Insecta</taxon>
        <taxon>Pterygota</taxon>
        <taxon>Neoptera</taxon>
        <taxon>Endopterygota</taxon>
        <taxon>Diptera</taxon>
        <taxon>Brachycera</taxon>
        <taxon>Muscomorpha</taxon>
        <taxon>Muscoidea</taxon>
        <taxon>Muscidae</taxon>
        <taxon>Musca</taxon>
    </lineage>
</organism>
<evidence type="ECO:0000313" key="2">
    <source>
        <dbReference type="EnsemblMetazoa" id="MDOA016720-PA"/>
    </source>
</evidence>
<protein>
    <submittedName>
        <fullName evidence="2">Uncharacterized protein</fullName>
    </submittedName>
</protein>
<sequence>MAEYSQQTRTLWPTTFALQSSATIRLHTISRPNIPATLSAVCATLIHLQAQQHHIVQTHQQQVHIQHQQSQQHQQPVAQHFQPQLSQHTNHHFIEIQQQPVLHHIQPKQSQQQEEQNHQSVYVQQQPLPQRKRYPLQPSSFTNLSTELENLNLRQNKDVIAFNFGDANIITGTTLAPPTVVVASTSMLEPADNADDNSNDCDNIDLATTIIEGSKESN</sequence>
<name>A0A1I8NKP3_MUSDO</name>
<dbReference type="EnsemblMetazoa" id="MDOA016720-RA">
    <property type="protein sequence ID" value="MDOA016720-PA"/>
    <property type="gene ID" value="MDOA016720"/>
</dbReference>
<reference evidence="2" key="1">
    <citation type="submission" date="2020-05" db="UniProtKB">
        <authorList>
            <consortium name="EnsemblMetazoa"/>
        </authorList>
    </citation>
    <scope>IDENTIFICATION</scope>
    <source>
        <strain evidence="2">Aabys</strain>
    </source>
</reference>